<evidence type="ECO:0000313" key="3">
    <source>
        <dbReference type="EMBL" id="KAJ1082969.1"/>
    </source>
</evidence>
<keyword evidence="4" id="KW-1185">Reference proteome</keyword>
<gene>
    <name evidence="3" type="ORF">NDU88_003130</name>
</gene>
<evidence type="ECO:0000256" key="2">
    <source>
        <dbReference type="SAM" id="SignalP"/>
    </source>
</evidence>
<keyword evidence="2" id="KW-0732">Signal</keyword>
<proteinExistence type="predicted"/>
<protein>
    <submittedName>
        <fullName evidence="3">Uncharacterized protein</fullName>
    </submittedName>
</protein>
<accession>A0AAV7KY25</accession>
<feature type="chain" id="PRO_5043417542" evidence="2">
    <location>
        <begin position="22"/>
        <end position="119"/>
    </location>
</feature>
<evidence type="ECO:0000256" key="1">
    <source>
        <dbReference type="SAM" id="MobiDB-lite"/>
    </source>
</evidence>
<dbReference type="Proteomes" id="UP001066276">
    <property type="component" value="Chromosome 12"/>
</dbReference>
<dbReference type="EMBL" id="JANPWB010000016">
    <property type="protein sequence ID" value="KAJ1082969.1"/>
    <property type="molecule type" value="Genomic_DNA"/>
</dbReference>
<dbReference type="AlphaFoldDB" id="A0AAV7KY25"/>
<comment type="caution">
    <text evidence="3">The sequence shown here is derived from an EMBL/GenBank/DDBJ whole genome shotgun (WGS) entry which is preliminary data.</text>
</comment>
<name>A0AAV7KY25_PLEWA</name>
<feature type="region of interest" description="Disordered" evidence="1">
    <location>
        <begin position="98"/>
        <end position="119"/>
    </location>
</feature>
<reference evidence="3" key="1">
    <citation type="journal article" date="2022" name="bioRxiv">
        <title>Sequencing and chromosome-scale assembly of the giantPleurodeles waltlgenome.</title>
        <authorList>
            <person name="Brown T."/>
            <person name="Elewa A."/>
            <person name="Iarovenko S."/>
            <person name="Subramanian E."/>
            <person name="Araus A.J."/>
            <person name="Petzold A."/>
            <person name="Susuki M."/>
            <person name="Suzuki K.-i.T."/>
            <person name="Hayashi T."/>
            <person name="Toyoda A."/>
            <person name="Oliveira C."/>
            <person name="Osipova E."/>
            <person name="Leigh N.D."/>
            <person name="Simon A."/>
            <person name="Yun M.H."/>
        </authorList>
    </citation>
    <scope>NUCLEOTIDE SEQUENCE</scope>
    <source>
        <strain evidence="3">20211129_DDA</strain>
        <tissue evidence="3">Liver</tissue>
    </source>
</reference>
<sequence length="119" mass="12932">MTRCFCLASISSCSLWRIVSTAPDLRTVVVVSAEVFGSKGIFDFHTKDVRSEGCVGTKVDAVSTQSFSIDPKLGIMSQEDGQHRSWSEGSGGRQLVSYAPYRQDDPYGFAQRASGDKGE</sequence>
<feature type="signal peptide" evidence="2">
    <location>
        <begin position="1"/>
        <end position="21"/>
    </location>
</feature>
<organism evidence="3 4">
    <name type="scientific">Pleurodeles waltl</name>
    <name type="common">Iberian ribbed newt</name>
    <dbReference type="NCBI Taxonomy" id="8319"/>
    <lineage>
        <taxon>Eukaryota</taxon>
        <taxon>Metazoa</taxon>
        <taxon>Chordata</taxon>
        <taxon>Craniata</taxon>
        <taxon>Vertebrata</taxon>
        <taxon>Euteleostomi</taxon>
        <taxon>Amphibia</taxon>
        <taxon>Batrachia</taxon>
        <taxon>Caudata</taxon>
        <taxon>Salamandroidea</taxon>
        <taxon>Salamandridae</taxon>
        <taxon>Pleurodelinae</taxon>
        <taxon>Pleurodeles</taxon>
    </lineage>
</organism>
<evidence type="ECO:0000313" key="4">
    <source>
        <dbReference type="Proteomes" id="UP001066276"/>
    </source>
</evidence>